<keyword evidence="1" id="KW-1015">Disulfide bond</keyword>
<sequence>MNLKAWILSVAIASAAAASGSSSGSGSTTDAPLTQENLSSRPGLCNTSKDCAKYTKGSNVYSCIAVKSNIVNLTTLKQCVLGDGCSGGKAGSCPTFTSWPQKFRQVQPVCAFVAVPNCNSAVNSQGQVVSVRSLREQAAKPGNVTCFQAKFGSNSSSSDDSATVYGIYQCVDKKLYAEKNLGYLDNTPKQLQSCAGNVTVVNGQSVSNVLCNGHGTCVPQTDFSDIYKCLCSTGYSDKDNCGAATGNVCSAFGQCGNGNCNPDTGKCVCPYGSTGDQCSKCDPAQNNNASVTNMCNGNGKCGIDGTCQCSDGYLGTNCETQIKKNSTASSATGSTTSSKKSAASGLHEASIAIFSIATIFAAALI</sequence>
<dbReference type="EMBL" id="KM038042">
    <property type="protein sequence ID" value="AIG55503.1"/>
    <property type="molecule type" value="Genomic_DNA"/>
</dbReference>
<feature type="disulfide bond" evidence="1">
    <location>
        <begin position="269"/>
        <end position="278"/>
    </location>
</feature>
<dbReference type="PROSITE" id="PS01186">
    <property type="entry name" value="EGF_2"/>
    <property type="match status" value="2"/>
</dbReference>
<dbReference type="CDD" id="cd00055">
    <property type="entry name" value="EGF_Lam"/>
    <property type="match status" value="1"/>
</dbReference>
<comment type="caution">
    <text evidence="1">Lacks conserved residue(s) required for the propagation of feature annotation.</text>
</comment>
<evidence type="ECO:0000313" key="5">
    <source>
        <dbReference type="EMBL" id="AIG55503.1"/>
    </source>
</evidence>
<dbReference type="PROSITE" id="PS00022">
    <property type="entry name" value="EGF_1"/>
    <property type="match status" value="2"/>
</dbReference>
<evidence type="ECO:0000256" key="2">
    <source>
        <dbReference type="SAM" id="MobiDB-lite"/>
    </source>
</evidence>
<dbReference type="OrthoDB" id="6130531at2759"/>
<reference evidence="5 7" key="1">
    <citation type="journal article" date="2014" name="Genome Biol. Evol.">
        <title>The secreted proteins of Achlya hypogyna and Thraustotheca clavata identify the ancestral oomycete secretome and reveal gene acquisitions by horizontal gene transfer.</title>
        <authorList>
            <person name="Misner I."/>
            <person name="Blouin N."/>
            <person name="Leonard G."/>
            <person name="Richards T.A."/>
            <person name="Lane C.E."/>
        </authorList>
    </citation>
    <scope>NUCLEOTIDE SEQUENCE</scope>
    <source>
        <strain evidence="5 7">ATCC 34112</strain>
    </source>
</reference>
<keyword evidence="3" id="KW-0732">Signal</keyword>
<keyword evidence="7" id="KW-1185">Reference proteome</keyword>
<accession>A0A0A7CLY9</accession>
<dbReference type="InterPro" id="IPR002049">
    <property type="entry name" value="LE_dom"/>
</dbReference>
<feature type="disulfide bond" evidence="1">
    <location>
        <begin position="309"/>
        <end position="318"/>
    </location>
</feature>
<feature type="compositionally biased region" description="Low complexity" evidence="2">
    <location>
        <begin position="18"/>
        <end position="27"/>
    </location>
</feature>
<organism evidence="5">
    <name type="scientific">Thraustotheca clavata</name>
    <dbReference type="NCBI Taxonomy" id="74557"/>
    <lineage>
        <taxon>Eukaryota</taxon>
        <taxon>Sar</taxon>
        <taxon>Stramenopiles</taxon>
        <taxon>Oomycota</taxon>
        <taxon>Saprolegniomycetes</taxon>
        <taxon>Saprolegniales</taxon>
        <taxon>Achlyaceae</taxon>
        <taxon>Thraustotheca</taxon>
    </lineage>
</organism>
<evidence type="ECO:0000313" key="7">
    <source>
        <dbReference type="Proteomes" id="UP000243217"/>
    </source>
</evidence>
<dbReference type="PROSITE" id="PS50026">
    <property type="entry name" value="EGF_3"/>
    <property type="match status" value="3"/>
</dbReference>
<evidence type="ECO:0000313" key="6">
    <source>
        <dbReference type="EMBL" id="OQS03867.1"/>
    </source>
</evidence>
<protein>
    <submittedName>
        <fullName evidence="5">Secreted protein</fullName>
    </submittedName>
</protein>
<feature type="region of interest" description="Disordered" evidence="2">
    <location>
        <begin position="18"/>
        <end position="40"/>
    </location>
</feature>
<name>A0A0A7CLY9_9STRA</name>
<feature type="signal peptide" evidence="3">
    <location>
        <begin position="1"/>
        <end position="17"/>
    </location>
</feature>
<gene>
    <name evidence="6" type="ORF">THRCLA_03852</name>
</gene>
<keyword evidence="1" id="KW-0245">EGF-like domain</keyword>
<dbReference type="AlphaFoldDB" id="A0A0A7CLY9"/>
<dbReference type="InterPro" id="IPR000742">
    <property type="entry name" value="EGF"/>
</dbReference>
<evidence type="ECO:0000256" key="3">
    <source>
        <dbReference type="SAM" id="SignalP"/>
    </source>
</evidence>
<dbReference type="STRING" id="74557.A0A0A7CLY9"/>
<dbReference type="SMART" id="SM00181">
    <property type="entry name" value="EGF"/>
    <property type="match status" value="3"/>
</dbReference>
<evidence type="ECO:0000256" key="1">
    <source>
        <dbReference type="PROSITE-ProRule" id="PRU00076"/>
    </source>
</evidence>
<feature type="domain" description="EGF-like" evidence="4">
    <location>
        <begin position="245"/>
        <end position="279"/>
    </location>
</feature>
<proteinExistence type="predicted"/>
<feature type="compositionally biased region" description="Polar residues" evidence="2">
    <location>
        <begin position="28"/>
        <end position="40"/>
    </location>
</feature>
<feature type="domain" description="EGF-like" evidence="4">
    <location>
        <begin position="202"/>
        <end position="242"/>
    </location>
</feature>
<evidence type="ECO:0000259" key="4">
    <source>
        <dbReference type="PROSITE" id="PS50026"/>
    </source>
</evidence>
<feature type="chain" id="PRO_5002027271" evidence="3">
    <location>
        <begin position="18"/>
        <end position="365"/>
    </location>
</feature>
<dbReference type="EMBL" id="JNBS01000743">
    <property type="protein sequence ID" value="OQS03867.1"/>
    <property type="molecule type" value="Genomic_DNA"/>
</dbReference>
<dbReference type="Proteomes" id="UP000243217">
    <property type="component" value="Unassembled WGS sequence"/>
</dbReference>
<feature type="domain" description="EGF-like" evidence="4">
    <location>
        <begin position="286"/>
        <end position="319"/>
    </location>
</feature>
<dbReference type="Gene3D" id="2.10.25.10">
    <property type="entry name" value="Laminin"/>
    <property type="match status" value="1"/>
</dbReference>